<gene>
    <name evidence="2" type="primary">dan_1</name>
    <name evidence="2" type="ORF">SPHI_10090</name>
</gene>
<dbReference type="SUPFAM" id="SSF51338">
    <property type="entry name" value="Composite domain of metallo-dependent hydrolases"/>
    <property type="match status" value="1"/>
</dbReference>
<dbReference type="RefSeq" id="WP_076743786.1">
    <property type="nucleotide sequence ID" value="NZ_MPSB01000003.1"/>
</dbReference>
<proteinExistence type="predicted"/>
<dbReference type="InterPro" id="IPR032466">
    <property type="entry name" value="Metal_Hydrolase"/>
</dbReference>
<sequence length="581" mass="62306">MYDLLVKNGTIVDGTGAPRFRGNLAVQGDKIVAVGDVTGPARETLDAEGCAVTPGFVDIHTHYDGQVSWDNVLAPSSINGVTSAAMGNCGVGFAPARADKHDWLIQLLEGVEDIPGTALAEGLTWNWESFPDYLDALGAREYTMDLGAHMPHAALRAYVMGDRGGDHMERPTAGEVDRMAQLTAEAMEAGALGFSTSRTHAHRSRDGLNIGTLTAEDPELLGIAAALRQTGKGVIQLISDAYLTADDDFAAAELQLIRRLAQTSGRRVSFTVQQTDDAPDRWKSIYREIDAMVADGLPVSAQVAPRPIGAILSFASTTNPFVVSPTYRRIASQAASIDERLRALADPQVRADILAEHAGFHAAEGFIAIITRGYSRMFRMTDPVDYEPHESQSIAAEAARAGVDPAAYVYDALMEEGGRRLLYMPLINYARGNLDDVHGMMTGNHVLYGLSDGGAHCGTICDGSFPTTTVALWSRGNKAGLSTPLERLIHGYTQRNAAHVGWHDRGVLAPGYLADLNIIALDDLALAPPEIVQDLPAGGTRLLQQPRGYRWTVKSGVPTFAGGEWTGRTPGRLLRGEQVVA</sequence>
<dbReference type="Gene3D" id="3.20.20.140">
    <property type="entry name" value="Metal-dependent hydrolases"/>
    <property type="match status" value="1"/>
</dbReference>
<dbReference type="PANTHER" id="PTHR11647:SF1">
    <property type="entry name" value="COLLAPSIN RESPONSE MEDIATOR PROTEIN"/>
    <property type="match status" value="1"/>
</dbReference>
<organism evidence="2 3">
    <name type="scientific">Sphingomonas jeddahensis</name>
    <dbReference type="NCBI Taxonomy" id="1915074"/>
    <lineage>
        <taxon>Bacteria</taxon>
        <taxon>Pseudomonadati</taxon>
        <taxon>Pseudomonadota</taxon>
        <taxon>Alphaproteobacteria</taxon>
        <taxon>Sphingomonadales</taxon>
        <taxon>Sphingomonadaceae</taxon>
        <taxon>Sphingomonas</taxon>
    </lineage>
</organism>
<evidence type="ECO:0000259" key="1">
    <source>
        <dbReference type="Pfam" id="PF07969"/>
    </source>
</evidence>
<dbReference type="EC" id="3.5.1.81" evidence="2"/>
<accession>A0A1V2EWF8</accession>
<feature type="domain" description="Amidohydrolase 3" evidence="1">
    <location>
        <begin position="43"/>
        <end position="559"/>
    </location>
</feature>
<dbReference type="InterPro" id="IPR011059">
    <property type="entry name" value="Metal-dep_hydrolase_composite"/>
</dbReference>
<reference evidence="2 3" key="1">
    <citation type="submission" date="2016-11" db="EMBL/GenBank/DDBJ databases">
        <title>Genome sequence of Sphingomonas jeddahensis G39.</title>
        <authorList>
            <person name="Poehlein A."/>
            <person name="Wuebbeler J.H."/>
            <person name="Steinbuechel A."/>
            <person name="Daniel R."/>
        </authorList>
    </citation>
    <scope>NUCLEOTIDE SEQUENCE [LARGE SCALE GENOMIC DNA]</scope>
    <source>
        <strain evidence="2 3">G39</strain>
    </source>
</reference>
<dbReference type="PANTHER" id="PTHR11647">
    <property type="entry name" value="HYDRANTOINASE/DIHYDROPYRIMIDINASE FAMILY MEMBER"/>
    <property type="match status" value="1"/>
</dbReference>
<dbReference type="AlphaFoldDB" id="A0A1V2EWF8"/>
<keyword evidence="3" id="KW-1185">Reference proteome</keyword>
<dbReference type="OrthoDB" id="9766983at2"/>
<dbReference type="EMBL" id="MPSB01000003">
    <property type="protein sequence ID" value="ONF96815.1"/>
    <property type="molecule type" value="Genomic_DNA"/>
</dbReference>
<dbReference type="InterPro" id="IPR050378">
    <property type="entry name" value="Metallo-dep_Hydrolases_sf"/>
</dbReference>
<dbReference type="SUPFAM" id="SSF51556">
    <property type="entry name" value="Metallo-dependent hydrolases"/>
    <property type="match status" value="1"/>
</dbReference>
<evidence type="ECO:0000313" key="2">
    <source>
        <dbReference type="EMBL" id="ONF96815.1"/>
    </source>
</evidence>
<dbReference type="GO" id="GO:0005829">
    <property type="term" value="C:cytosol"/>
    <property type="evidence" value="ECO:0007669"/>
    <property type="project" value="TreeGrafter"/>
</dbReference>
<comment type="caution">
    <text evidence="2">The sequence shown here is derived from an EMBL/GenBank/DDBJ whole genome shotgun (WGS) entry which is preliminary data.</text>
</comment>
<dbReference type="GO" id="GO:0016812">
    <property type="term" value="F:hydrolase activity, acting on carbon-nitrogen (but not peptide) bonds, in cyclic amides"/>
    <property type="evidence" value="ECO:0007669"/>
    <property type="project" value="TreeGrafter"/>
</dbReference>
<protein>
    <submittedName>
        <fullName evidence="2">D-aminoacylase</fullName>
        <ecNumber evidence="2">3.5.1.81</ecNumber>
    </submittedName>
</protein>
<name>A0A1V2EWF8_9SPHN</name>
<dbReference type="STRING" id="1915074.SPHI_10090"/>
<evidence type="ECO:0000313" key="3">
    <source>
        <dbReference type="Proteomes" id="UP000188729"/>
    </source>
</evidence>
<dbReference type="InterPro" id="IPR013108">
    <property type="entry name" value="Amidohydro_3"/>
</dbReference>
<dbReference type="Proteomes" id="UP000188729">
    <property type="component" value="Unassembled WGS sequence"/>
</dbReference>
<keyword evidence="2" id="KW-0378">Hydrolase</keyword>
<dbReference type="Pfam" id="PF07969">
    <property type="entry name" value="Amidohydro_3"/>
    <property type="match status" value="1"/>
</dbReference>
<dbReference type="GO" id="GO:0047420">
    <property type="term" value="F:N-acyl-D-amino-acid deacylase activity"/>
    <property type="evidence" value="ECO:0007669"/>
    <property type="project" value="UniProtKB-EC"/>
</dbReference>